<organism evidence="1 2">
    <name type="scientific">Panagrolaimus sp. ES5</name>
    <dbReference type="NCBI Taxonomy" id="591445"/>
    <lineage>
        <taxon>Eukaryota</taxon>
        <taxon>Metazoa</taxon>
        <taxon>Ecdysozoa</taxon>
        <taxon>Nematoda</taxon>
        <taxon>Chromadorea</taxon>
        <taxon>Rhabditida</taxon>
        <taxon>Tylenchina</taxon>
        <taxon>Panagrolaimomorpha</taxon>
        <taxon>Panagrolaimoidea</taxon>
        <taxon>Panagrolaimidae</taxon>
        <taxon>Panagrolaimus</taxon>
    </lineage>
</organism>
<sequence>MRNKFDKSLNDFDALNLSIYHEDIEKRCTLSLHIAAYENLIEDSKDHIQAKQENYYGLCEIPRQQADQPQQPEVMQFRPSQKLLHPENSYQKNVNKSKIIIDQSQRLCSGNEKMKQKNENKSIIKIDQSQKIVIKK</sequence>
<protein>
    <submittedName>
        <fullName evidence="2">Uncharacterized protein</fullName>
    </submittedName>
</protein>
<evidence type="ECO:0000313" key="2">
    <source>
        <dbReference type="WBParaSite" id="ES5_v2.g19889.t1"/>
    </source>
</evidence>
<dbReference type="WBParaSite" id="ES5_v2.g19889.t1">
    <property type="protein sequence ID" value="ES5_v2.g19889.t1"/>
    <property type="gene ID" value="ES5_v2.g19889"/>
</dbReference>
<name>A0AC34FRF8_9BILA</name>
<accession>A0AC34FRF8</accession>
<reference evidence="2" key="1">
    <citation type="submission" date="2022-11" db="UniProtKB">
        <authorList>
            <consortium name="WormBaseParasite"/>
        </authorList>
    </citation>
    <scope>IDENTIFICATION</scope>
</reference>
<evidence type="ECO:0000313" key="1">
    <source>
        <dbReference type="Proteomes" id="UP000887579"/>
    </source>
</evidence>
<proteinExistence type="predicted"/>
<dbReference type="Proteomes" id="UP000887579">
    <property type="component" value="Unplaced"/>
</dbReference>